<name>A0A835IQX9_9MAGN</name>
<reference evidence="1 2" key="1">
    <citation type="submission" date="2020-10" db="EMBL/GenBank/DDBJ databases">
        <title>The Coptis chinensis genome and diversification of protoberbering-type alkaloids.</title>
        <authorList>
            <person name="Wang B."/>
            <person name="Shu S."/>
            <person name="Song C."/>
            <person name="Liu Y."/>
        </authorList>
    </citation>
    <scope>NUCLEOTIDE SEQUENCE [LARGE SCALE GENOMIC DNA]</scope>
    <source>
        <strain evidence="1">HL-2020</strain>
        <tissue evidence="1">Leaf</tissue>
    </source>
</reference>
<keyword evidence="2" id="KW-1185">Reference proteome</keyword>
<protein>
    <submittedName>
        <fullName evidence="1">Uncharacterized protein</fullName>
    </submittedName>
</protein>
<dbReference type="AlphaFoldDB" id="A0A835IQX9"/>
<dbReference type="OrthoDB" id="692882at2759"/>
<evidence type="ECO:0000313" key="1">
    <source>
        <dbReference type="EMBL" id="KAF9621764.1"/>
    </source>
</evidence>
<dbReference type="PANTHER" id="PTHR46371">
    <property type="entry name" value="OS04G0464100 PROTEIN"/>
    <property type="match status" value="1"/>
</dbReference>
<dbReference type="EMBL" id="JADFTS010000002">
    <property type="protein sequence ID" value="KAF9621764.1"/>
    <property type="molecule type" value="Genomic_DNA"/>
</dbReference>
<organism evidence="1 2">
    <name type="scientific">Coptis chinensis</name>
    <dbReference type="NCBI Taxonomy" id="261450"/>
    <lineage>
        <taxon>Eukaryota</taxon>
        <taxon>Viridiplantae</taxon>
        <taxon>Streptophyta</taxon>
        <taxon>Embryophyta</taxon>
        <taxon>Tracheophyta</taxon>
        <taxon>Spermatophyta</taxon>
        <taxon>Magnoliopsida</taxon>
        <taxon>Ranunculales</taxon>
        <taxon>Ranunculaceae</taxon>
        <taxon>Coptidoideae</taxon>
        <taxon>Coptis</taxon>
    </lineage>
</organism>
<proteinExistence type="predicted"/>
<dbReference type="Gene3D" id="3.30.70.100">
    <property type="match status" value="1"/>
</dbReference>
<sequence length="120" mass="13309">MLQQKVVIRVFSMNNAKSRTKAMKIAVSVPGVISVELKGDSKNEIELTGEGIDSTCLTILLRKKVGFTELVSVTPIPEKIVETQKKPDNNIPVCTPCQYGTPRICWAEVRDYNPELCAIM</sequence>
<gene>
    <name evidence="1" type="ORF">IFM89_027618</name>
</gene>
<dbReference type="InterPro" id="IPR044296">
    <property type="entry name" value="HIPP46"/>
</dbReference>
<comment type="caution">
    <text evidence="1">The sequence shown here is derived from an EMBL/GenBank/DDBJ whole genome shotgun (WGS) entry which is preliminary data.</text>
</comment>
<dbReference type="Proteomes" id="UP000631114">
    <property type="component" value="Unassembled WGS sequence"/>
</dbReference>
<evidence type="ECO:0000313" key="2">
    <source>
        <dbReference type="Proteomes" id="UP000631114"/>
    </source>
</evidence>
<accession>A0A835IQX9</accession>